<dbReference type="PROSITE" id="PS00606">
    <property type="entry name" value="KS3_1"/>
    <property type="match status" value="1"/>
</dbReference>
<proteinExistence type="inferred from homology"/>
<dbReference type="InterPro" id="IPR000794">
    <property type="entry name" value="Beta-ketoacyl_synthase"/>
</dbReference>
<dbReference type="GO" id="GO:0006633">
    <property type="term" value="P:fatty acid biosynthetic process"/>
    <property type="evidence" value="ECO:0007669"/>
    <property type="project" value="InterPro"/>
</dbReference>
<evidence type="ECO:0000259" key="4">
    <source>
        <dbReference type="PROSITE" id="PS52004"/>
    </source>
</evidence>
<organism evidence="5 6">
    <name type="scientific">Sulfobacillus benefaciens</name>
    <dbReference type="NCBI Taxonomy" id="453960"/>
    <lineage>
        <taxon>Bacteria</taxon>
        <taxon>Bacillati</taxon>
        <taxon>Bacillota</taxon>
        <taxon>Clostridia</taxon>
        <taxon>Eubacteriales</taxon>
        <taxon>Clostridiales Family XVII. Incertae Sedis</taxon>
        <taxon>Sulfobacillus</taxon>
    </lineage>
</organism>
<dbReference type="AlphaFoldDB" id="A0A2T2XBD2"/>
<evidence type="ECO:0000256" key="2">
    <source>
        <dbReference type="ARBA" id="ARBA00022679"/>
    </source>
</evidence>
<dbReference type="SUPFAM" id="SSF53901">
    <property type="entry name" value="Thiolase-like"/>
    <property type="match status" value="1"/>
</dbReference>
<accession>A0A2T2XBD2</accession>
<protein>
    <submittedName>
        <fullName evidence="5">Beta-ketoacyl-[acyl-carrier-protein] synthase family protein</fullName>
    </submittedName>
</protein>
<evidence type="ECO:0000256" key="1">
    <source>
        <dbReference type="ARBA" id="ARBA00008467"/>
    </source>
</evidence>
<dbReference type="InterPro" id="IPR014030">
    <property type="entry name" value="Ketoacyl_synth_N"/>
</dbReference>
<evidence type="ECO:0000313" key="6">
    <source>
        <dbReference type="Proteomes" id="UP000242699"/>
    </source>
</evidence>
<dbReference type="InterPro" id="IPR014031">
    <property type="entry name" value="Ketoacyl_synth_C"/>
</dbReference>
<dbReference type="Pfam" id="PF00109">
    <property type="entry name" value="ketoacyl-synt"/>
    <property type="match status" value="1"/>
</dbReference>
<dbReference type="Proteomes" id="UP000242699">
    <property type="component" value="Unassembled WGS sequence"/>
</dbReference>
<dbReference type="Pfam" id="PF02801">
    <property type="entry name" value="Ketoacyl-synt_C"/>
    <property type="match status" value="1"/>
</dbReference>
<evidence type="ECO:0000256" key="3">
    <source>
        <dbReference type="RuleBase" id="RU003694"/>
    </source>
</evidence>
<dbReference type="Gene3D" id="3.40.47.10">
    <property type="match status" value="2"/>
</dbReference>
<dbReference type="EMBL" id="PXYT01000001">
    <property type="protein sequence ID" value="PSR31799.1"/>
    <property type="molecule type" value="Genomic_DNA"/>
</dbReference>
<dbReference type="SMART" id="SM00825">
    <property type="entry name" value="PKS_KS"/>
    <property type="match status" value="1"/>
</dbReference>
<comment type="caution">
    <text evidence="5">The sequence shown here is derived from an EMBL/GenBank/DDBJ whole genome shotgun (WGS) entry which is preliminary data.</text>
</comment>
<comment type="similarity">
    <text evidence="1 3">Belongs to the thiolase-like superfamily. Beta-ketoacyl-ACP synthases family.</text>
</comment>
<dbReference type="PROSITE" id="PS52004">
    <property type="entry name" value="KS3_2"/>
    <property type="match status" value="1"/>
</dbReference>
<dbReference type="CDD" id="cd00834">
    <property type="entry name" value="KAS_I_II"/>
    <property type="match status" value="1"/>
</dbReference>
<dbReference type="PANTHER" id="PTHR11712">
    <property type="entry name" value="POLYKETIDE SYNTHASE-RELATED"/>
    <property type="match status" value="1"/>
</dbReference>
<evidence type="ECO:0000313" key="5">
    <source>
        <dbReference type="EMBL" id="PSR31799.1"/>
    </source>
</evidence>
<feature type="domain" description="Ketosynthase family 3 (KS3)" evidence="4">
    <location>
        <begin position="6"/>
        <end position="403"/>
    </location>
</feature>
<keyword evidence="2 3" id="KW-0808">Transferase</keyword>
<dbReference type="InterPro" id="IPR016039">
    <property type="entry name" value="Thiolase-like"/>
</dbReference>
<name>A0A2T2XBD2_9FIRM</name>
<dbReference type="InterPro" id="IPR020841">
    <property type="entry name" value="PKS_Beta-ketoAc_synthase_dom"/>
</dbReference>
<dbReference type="NCBIfam" id="NF005589">
    <property type="entry name" value="PRK07314.1"/>
    <property type="match status" value="1"/>
</dbReference>
<reference evidence="5 6" key="1">
    <citation type="journal article" date="2014" name="BMC Genomics">
        <title>Comparison of environmental and isolate Sulfobacillus genomes reveals diverse carbon, sulfur, nitrogen, and hydrogen metabolisms.</title>
        <authorList>
            <person name="Justice N.B."/>
            <person name="Norman A."/>
            <person name="Brown C.T."/>
            <person name="Singh A."/>
            <person name="Thomas B.C."/>
            <person name="Banfield J.F."/>
        </authorList>
    </citation>
    <scope>NUCLEOTIDE SEQUENCE [LARGE SCALE GENOMIC DNA]</scope>
    <source>
        <strain evidence="5">AMDSBA1</strain>
    </source>
</reference>
<dbReference type="GO" id="GO:0004315">
    <property type="term" value="F:3-oxoacyl-[acyl-carrier-protein] synthase activity"/>
    <property type="evidence" value="ECO:0007669"/>
    <property type="project" value="InterPro"/>
</dbReference>
<sequence>MSRVNQSNVVVTGMGAVTPYGMGVEILWNALLSGKKALRQVSGLSPKPLVGAPIDFPVTSDIEPKVVKQTDRFVHFALAAAKEAWRQARNPGSSVPSHRIGVVIGNAVGGLSTFRSGTLTLQTGGRLSPFFVPAFIPNMAAARIAMEFALHGMNLTVTTACAAGTDALGVALDMIRMERADVVVAGGAEALFIPELVTGLMQTRALSTVLDPDLACRPFDVDRSGMIMGEGAAILILEREEVALGRGAKPYARVLGYGSAGDGEHPAAPAIDGHGQKWAMTQALDDAGISPGQVDYINAHGTATVVGDRSEWTSIAHVVGTSCAVSSIKGSVGHLLGAAGALEAVVTVKILTDQIIPATVGCERVDPDCPLDIVQSRRAAPVELALSNSFGLGGQNATIALGRSDNGTT</sequence>
<dbReference type="InterPro" id="IPR018201">
    <property type="entry name" value="Ketoacyl_synth_AS"/>
</dbReference>
<dbReference type="PANTHER" id="PTHR11712:SF336">
    <property type="entry name" value="3-OXOACYL-[ACYL-CARRIER-PROTEIN] SYNTHASE, MITOCHONDRIAL"/>
    <property type="match status" value="1"/>
</dbReference>
<gene>
    <name evidence="5" type="ORF">C7B43_00840</name>
</gene>